<dbReference type="Proteomes" id="UP001586593">
    <property type="component" value="Unassembled WGS sequence"/>
</dbReference>
<comment type="caution">
    <text evidence="2">The sequence shown here is derived from an EMBL/GenBank/DDBJ whole genome shotgun (WGS) entry which is preliminary data.</text>
</comment>
<evidence type="ECO:0008006" key="4">
    <source>
        <dbReference type="Google" id="ProtNLM"/>
    </source>
</evidence>
<name>A0ABR3WXM4_9PEZI</name>
<accession>A0ABR3WXM4</accession>
<dbReference type="PANTHER" id="PTHR34598">
    <property type="entry name" value="BLL6449 PROTEIN"/>
    <property type="match status" value="1"/>
</dbReference>
<comment type="similarity">
    <text evidence="1">Belongs to the asaB hydroxylase/desaturase family.</text>
</comment>
<protein>
    <recommendedName>
        <fullName evidence="4">Methyltransferase</fullName>
    </recommendedName>
</protein>
<dbReference type="InterPro" id="IPR044053">
    <property type="entry name" value="AsaB-like"/>
</dbReference>
<gene>
    <name evidence="2" type="ORF">VTK73DRAFT_3674</name>
</gene>
<evidence type="ECO:0000313" key="2">
    <source>
        <dbReference type="EMBL" id="KAL1868435.1"/>
    </source>
</evidence>
<sequence>MAQTTTASFEYLHWQDLYKKQKPYEVFLPRASFGDKHAVPRSNLSFETREIPIQDVRGREESFKLDIHGFEFARQTTTAVENLKDKEYVLGQYVPEMEAFLKEYLCGGEEMRTLCFDHRLRQNADRDAFMKKTVNLEDGFDPLLPATHPHIDQTEIGAIRRVRRHLPDEAEELLKGRVRVINLWRPLKKVESWPLALCDSQSVKADTLVSADIVRRRYDVDEVTLLQIYDSEKPPTKNGGIRCLHSSFNLDGPDVIGRRESLEIRMLVFSP</sequence>
<keyword evidence="3" id="KW-1185">Reference proteome</keyword>
<dbReference type="PANTHER" id="PTHR34598:SF3">
    <property type="entry name" value="OXIDOREDUCTASE AN1597"/>
    <property type="match status" value="1"/>
</dbReference>
<dbReference type="NCBIfam" id="NF041278">
    <property type="entry name" value="CmcJ_NvfI_EfuI"/>
    <property type="match status" value="1"/>
</dbReference>
<evidence type="ECO:0000313" key="3">
    <source>
        <dbReference type="Proteomes" id="UP001586593"/>
    </source>
</evidence>
<organism evidence="2 3">
    <name type="scientific">Phialemonium thermophilum</name>
    <dbReference type="NCBI Taxonomy" id="223376"/>
    <lineage>
        <taxon>Eukaryota</taxon>
        <taxon>Fungi</taxon>
        <taxon>Dikarya</taxon>
        <taxon>Ascomycota</taxon>
        <taxon>Pezizomycotina</taxon>
        <taxon>Sordariomycetes</taxon>
        <taxon>Sordariomycetidae</taxon>
        <taxon>Cephalothecales</taxon>
        <taxon>Cephalothecaceae</taxon>
        <taxon>Phialemonium</taxon>
    </lineage>
</organism>
<evidence type="ECO:0000256" key="1">
    <source>
        <dbReference type="ARBA" id="ARBA00023604"/>
    </source>
</evidence>
<reference evidence="2 3" key="1">
    <citation type="journal article" date="2024" name="Commun. Biol.">
        <title>Comparative genomic analysis of thermophilic fungi reveals convergent evolutionary adaptations and gene losses.</title>
        <authorList>
            <person name="Steindorff A.S."/>
            <person name="Aguilar-Pontes M.V."/>
            <person name="Robinson A.J."/>
            <person name="Andreopoulos B."/>
            <person name="LaButti K."/>
            <person name="Kuo A."/>
            <person name="Mondo S."/>
            <person name="Riley R."/>
            <person name="Otillar R."/>
            <person name="Haridas S."/>
            <person name="Lipzen A."/>
            <person name="Grimwood J."/>
            <person name="Schmutz J."/>
            <person name="Clum A."/>
            <person name="Reid I.D."/>
            <person name="Moisan M.C."/>
            <person name="Butler G."/>
            <person name="Nguyen T.T.M."/>
            <person name="Dewar K."/>
            <person name="Conant G."/>
            <person name="Drula E."/>
            <person name="Henrissat B."/>
            <person name="Hansel C."/>
            <person name="Singer S."/>
            <person name="Hutchinson M.I."/>
            <person name="de Vries R.P."/>
            <person name="Natvig D.O."/>
            <person name="Powell A.J."/>
            <person name="Tsang A."/>
            <person name="Grigoriev I.V."/>
        </authorList>
    </citation>
    <scope>NUCLEOTIDE SEQUENCE [LARGE SCALE GENOMIC DNA]</scope>
    <source>
        <strain evidence="2 3">ATCC 24622</strain>
    </source>
</reference>
<dbReference type="EMBL" id="JAZHXJ010000216">
    <property type="protein sequence ID" value="KAL1868435.1"/>
    <property type="molecule type" value="Genomic_DNA"/>
</dbReference>
<proteinExistence type="inferred from homology"/>